<protein>
    <submittedName>
        <fullName evidence="1">Uncharacterized protein</fullName>
    </submittedName>
</protein>
<dbReference type="EnsemblPlants" id="MELO3C030357.2.1">
    <property type="protein sequence ID" value="MELO3C030357.2.1"/>
    <property type="gene ID" value="MELO3C030357.2"/>
</dbReference>
<name>A0A9I9E8U4_CUCME</name>
<evidence type="ECO:0000313" key="1">
    <source>
        <dbReference type="EnsemblPlants" id="MELO3C030357.2.1"/>
    </source>
</evidence>
<dbReference type="AlphaFoldDB" id="A0A9I9E8U4"/>
<organism evidence="1">
    <name type="scientific">Cucumis melo</name>
    <name type="common">Muskmelon</name>
    <dbReference type="NCBI Taxonomy" id="3656"/>
    <lineage>
        <taxon>Eukaryota</taxon>
        <taxon>Viridiplantae</taxon>
        <taxon>Streptophyta</taxon>
        <taxon>Embryophyta</taxon>
        <taxon>Tracheophyta</taxon>
        <taxon>Spermatophyta</taxon>
        <taxon>Magnoliopsida</taxon>
        <taxon>eudicotyledons</taxon>
        <taxon>Gunneridae</taxon>
        <taxon>Pentapetalae</taxon>
        <taxon>rosids</taxon>
        <taxon>fabids</taxon>
        <taxon>Cucurbitales</taxon>
        <taxon>Cucurbitaceae</taxon>
        <taxon>Benincaseae</taxon>
        <taxon>Cucumis</taxon>
    </lineage>
</organism>
<reference evidence="1" key="1">
    <citation type="submission" date="2023-03" db="UniProtKB">
        <authorList>
            <consortium name="EnsemblPlants"/>
        </authorList>
    </citation>
    <scope>IDENTIFICATION</scope>
</reference>
<dbReference type="Gramene" id="MELO3C030357.2.1">
    <property type="protein sequence ID" value="MELO3C030357.2.1"/>
    <property type="gene ID" value="MELO3C030357.2"/>
</dbReference>
<sequence>MVGLESFPTLTNMVCFSKQMLQLLKILRMTVVTILICCSRIHVHQHLVEPLLRKIPIFKPAGSVAIPIRKEMEKSTVERETKRSFLLFLWKEKERAFNEGYGRVDKRTGPCTCTSWHPSL</sequence>
<proteinExistence type="predicted"/>
<accession>A0A9I9E8U4</accession>